<comment type="caution">
    <text evidence="1">The sequence shown here is derived from an EMBL/GenBank/DDBJ whole genome shotgun (WGS) entry which is preliminary data.</text>
</comment>
<protein>
    <submittedName>
        <fullName evidence="1">Uncharacterized protein</fullName>
    </submittedName>
</protein>
<organism evidence="1 2">
    <name type="scientific">Parageobacillus caldoxylosilyticus NBRC 107762</name>
    <dbReference type="NCBI Taxonomy" id="1220594"/>
    <lineage>
        <taxon>Bacteria</taxon>
        <taxon>Bacillati</taxon>
        <taxon>Bacillota</taxon>
        <taxon>Bacilli</taxon>
        <taxon>Bacillales</taxon>
        <taxon>Anoxybacillaceae</taxon>
        <taxon>Saccharococcus</taxon>
    </lineage>
</organism>
<dbReference type="EMBL" id="BAWO01000029">
    <property type="protein sequence ID" value="GAJ39845.1"/>
    <property type="molecule type" value="Genomic_DNA"/>
</dbReference>
<dbReference type="Proteomes" id="UP000023561">
    <property type="component" value="Unassembled WGS sequence"/>
</dbReference>
<reference evidence="1 2" key="1">
    <citation type="submission" date="2014-04" db="EMBL/GenBank/DDBJ databases">
        <title>Whole genome shotgun sequence of Geobacillus caldoxylosilyticus NBRC 107762.</title>
        <authorList>
            <person name="Hosoyama A."/>
            <person name="Hosoyama Y."/>
            <person name="Katano-Makiyama Y."/>
            <person name="Tsuchikane K."/>
            <person name="Ohji S."/>
            <person name="Ichikawa N."/>
            <person name="Yamazoe A."/>
            <person name="Fujita N."/>
        </authorList>
    </citation>
    <scope>NUCLEOTIDE SEQUENCE [LARGE SCALE GENOMIC DNA]</scope>
    <source>
        <strain evidence="1 2">NBRC 107762</strain>
    </source>
</reference>
<sequence>MSKRTVSEIKVWHSKKGENNCFNIHINALGVMLTVHEKKQHKSYARIKEWYESDKPEFNPILFISED</sequence>
<name>A0A023DEZ8_9BACL</name>
<keyword evidence="2" id="KW-1185">Reference proteome</keyword>
<accession>A0A023DEZ8</accession>
<proteinExistence type="predicted"/>
<dbReference type="AlphaFoldDB" id="A0A023DEZ8"/>
<evidence type="ECO:0000313" key="1">
    <source>
        <dbReference type="EMBL" id="GAJ39845.1"/>
    </source>
</evidence>
<gene>
    <name evidence="1" type="ORF">GCA01S_029_00230</name>
</gene>
<evidence type="ECO:0000313" key="2">
    <source>
        <dbReference type="Proteomes" id="UP000023561"/>
    </source>
</evidence>